<accession>A0AAV0KX62</accession>
<gene>
    <name evidence="1" type="ORF">LITE_LOCUS20937</name>
</gene>
<keyword evidence="2" id="KW-1185">Reference proteome</keyword>
<comment type="caution">
    <text evidence="1">The sequence shown here is derived from an EMBL/GenBank/DDBJ whole genome shotgun (WGS) entry which is preliminary data.</text>
</comment>
<reference evidence="1" key="1">
    <citation type="submission" date="2022-08" db="EMBL/GenBank/DDBJ databases">
        <authorList>
            <person name="Gutierrez-Valencia J."/>
        </authorList>
    </citation>
    <scope>NUCLEOTIDE SEQUENCE</scope>
</reference>
<evidence type="ECO:0000313" key="1">
    <source>
        <dbReference type="EMBL" id="CAI0426787.1"/>
    </source>
</evidence>
<dbReference type="PANTHER" id="PTHR35286:SF1">
    <property type="entry name" value="EXPRESSED PROTEIN"/>
    <property type="match status" value="1"/>
</dbReference>
<evidence type="ECO:0000313" key="2">
    <source>
        <dbReference type="Proteomes" id="UP001154282"/>
    </source>
</evidence>
<name>A0AAV0KX62_9ROSI</name>
<organism evidence="1 2">
    <name type="scientific">Linum tenue</name>
    <dbReference type="NCBI Taxonomy" id="586396"/>
    <lineage>
        <taxon>Eukaryota</taxon>
        <taxon>Viridiplantae</taxon>
        <taxon>Streptophyta</taxon>
        <taxon>Embryophyta</taxon>
        <taxon>Tracheophyta</taxon>
        <taxon>Spermatophyta</taxon>
        <taxon>Magnoliopsida</taxon>
        <taxon>eudicotyledons</taxon>
        <taxon>Gunneridae</taxon>
        <taxon>Pentapetalae</taxon>
        <taxon>rosids</taxon>
        <taxon>fabids</taxon>
        <taxon>Malpighiales</taxon>
        <taxon>Linaceae</taxon>
        <taxon>Linum</taxon>
    </lineage>
</organism>
<proteinExistence type="predicted"/>
<dbReference type="AlphaFoldDB" id="A0AAV0KX62"/>
<sequence length="93" mass="10682">MSSFNDTPNFDNPLLQNLMGRYQIRPPNYSQRPFLAKSLEDLIFDVVKDLSNDDDNPMDPNDTKLRKEEANLDKDIIRVILSGKIDSLKPNSD</sequence>
<dbReference type="EMBL" id="CAMGYJ010000005">
    <property type="protein sequence ID" value="CAI0426787.1"/>
    <property type="molecule type" value="Genomic_DNA"/>
</dbReference>
<dbReference type="PANTHER" id="PTHR35286">
    <property type="entry name" value="EXPRESSED PROTEIN"/>
    <property type="match status" value="1"/>
</dbReference>
<protein>
    <submittedName>
        <fullName evidence="1">Uncharacterized protein</fullName>
    </submittedName>
</protein>
<dbReference type="Proteomes" id="UP001154282">
    <property type="component" value="Unassembled WGS sequence"/>
</dbReference>